<keyword evidence="1" id="KW-0812">Transmembrane</keyword>
<proteinExistence type="predicted"/>
<organism evidence="2 3">
    <name type="scientific">Prosthecobacter fusiformis</name>
    <dbReference type="NCBI Taxonomy" id="48464"/>
    <lineage>
        <taxon>Bacteria</taxon>
        <taxon>Pseudomonadati</taxon>
        <taxon>Verrucomicrobiota</taxon>
        <taxon>Verrucomicrobiia</taxon>
        <taxon>Verrucomicrobiales</taxon>
        <taxon>Verrucomicrobiaceae</taxon>
        <taxon>Prosthecobacter</taxon>
    </lineage>
</organism>
<feature type="transmembrane region" description="Helical" evidence="1">
    <location>
        <begin position="12"/>
        <end position="38"/>
    </location>
</feature>
<reference evidence="2 3" key="1">
    <citation type="submission" date="2019-03" db="EMBL/GenBank/DDBJ databases">
        <title>Genomic Encyclopedia of Archaeal and Bacterial Type Strains, Phase II (KMG-II): from individual species to whole genera.</title>
        <authorList>
            <person name="Goeker M."/>
        </authorList>
    </citation>
    <scope>NUCLEOTIDE SEQUENCE [LARGE SCALE GENOMIC DNA]</scope>
    <source>
        <strain evidence="2 3">ATCC 25309</strain>
    </source>
</reference>
<dbReference type="Pfam" id="PF11750">
    <property type="entry name" value="DUF3307"/>
    <property type="match status" value="1"/>
</dbReference>
<comment type="caution">
    <text evidence="2">The sequence shown here is derived from an EMBL/GenBank/DDBJ whole genome shotgun (WGS) entry which is preliminary data.</text>
</comment>
<dbReference type="Proteomes" id="UP000295662">
    <property type="component" value="Unassembled WGS sequence"/>
</dbReference>
<dbReference type="InterPro" id="IPR021737">
    <property type="entry name" value="Phage_phiKZ_Orf197"/>
</dbReference>
<feature type="transmembrane region" description="Helical" evidence="1">
    <location>
        <begin position="111"/>
        <end position="130"/>
    </location>
</feature>
<evidence type="ECO:0000313" key="2">
    <source>
        <dbReference type="EMBL" id="TDU64069.1"/>
    </source>
</evidence>
<name>A0A4R7RJ90_9BACT</name>
<dbReference type="OrthoDB" id="558011at2"/>
<accession>A0A4R7RJ90</accession>
<gene>
    <name evidence="2" type="ORF">EI77_04253</name>
</gene>
<sequence>MFELVEFPPLGWLTALKALFALCIGHAMADFPLQGEYLATGKNRRFLVRMQDPSRPAHIWVVCMSAHCLIHAGAVWLITGSALLGAVEFVIHWCIDVAKCEGLTTFNQDQLLHVLCKMAYVGVAWAGWLAV</sequence>
<keyword evidence="3" id="KW-1185">Reference proteome</keyword>
<protein>
    <submittedName>
        <fullName evidence="2">Uncharacterized protein DUF3307</fullName>
    </submittedName>
</protein>
<dbReference type="AlphaFoldDB" id="A0A4R7RJ90"/>
<dbReference type="RefSeq" id="WP_133797240.1">
    <property type="nucleotide sequence ID" value="NZ_SOCA01000012.1"/>
</dbReference>
<evidence type="ECO:0000313" key="3">
    <source>
        <dbReference type="Proteomes" id="UP000295662"/>
    </source>
</evidence>
<keyword evidence="1" id="KW-0472">Membrane</keyword>
<evidence type="ECO:0000256" key="1">
    <source>
        <dbReference type="SAM" id="Phobius"/>
    </source>
</evidence>
<keyword evidence="1" id="KW-1133">Transmembrane helix</keyword>
<dbReference type="EMBL" id="SOCA01000012">
    <property type="protein sequence ID" value="TDU64069.1"/>
    <property type="molecule type" value="Genomic_DNA"/>
</dbReference>